<keyword evidence="5" id="KW-1185">Reference proteome</keyword>
<dbReference type="AlphaFoldDB" id="A0A518INK7"/>
<evidence type="ECO:0000256" key="1">
    <source>
        <dbReference type="SAM" id="MobiDB-lite"/>
    </source>
</evidence>
<evidence type="ECO:0000313" key="5">
    <source>
        <dbReference type="Proteomes" id="UP000316770"/>
    </source>
</evidence>
<dbReference type="InterPro" id="IPR007131">
    <property type="entry name" value="SHD1"/>
</dbReference>
<dbReference type="EMBL" id="CP036318">
    <property type="protein sequence ID" value="QDV54671.1"/>
    <property type="molecule type" value="Genomic_DNA"/>
</dbReference>
<dbReference type="GO" id="GO:0042802">
    <property type="term" value="F:identical protein binding"/>
    <property type="evidence" value="ECO:0007669"/>
    <property type="project" value="InterPro"/>
</dbReference>
<protein>
    <recommendedName>
        <fullName evidence="3">SLA1 homology domain-containing protein</fullName>
    </recommendedName>
</protein>
<evidence type="ECO:0000259" key="3">
    <source>
        <dbReference type="Pfam" id="PF03983"/>
    </source>
</evidence>
<dbReference type="GO" id="GO:0008092">
    <property type="term" value="F:cytoskeletal protein binding"/>
    <property type="evidence" value="ECO:0007669"/>
    <property type="project" value="InterPro"/>
</dbReference>
<dbReference type="GO" id="GO:0030674">
    <property type="term" value="F:protein-macromolecule adaptor activity"/>
    <property type="evidence" value="ECO:0007669"/>
    <property type="project" value="InterPro"/>
</dbReference>
<feature type="signal peptide" evidence="2">
    <location>
        <begin position="1"/>
        <end position="18"/>
    </location>
</feature>
<feature type="region of interest" description="Disordered" evidence="1">
    <location>
        <begin position="171"/>
        <end position="191"/>
    </location>
</feature>
<accession>A0A518INK7</accession>
<dbReference type="GO" id="GO:0043130">
    <property type="term" value="F:ubiquitin binding"/>
    <property type="evidence" value="ECO:0007669"/>
    <property type="project" value="InterPro"/>
</dbReference>
<dbReference type="Pfam" id="PF03983">
    <property type="entry name" value="SHD1"/>
    <property type="match status" value="1"/>
</dbReference>
<evidence type="ECO:0000313" key="4">
    <source>
        <dbReference type="EMBL" id="QDV54671.1"/>
    </source>
</evidence>
<dbReference type="Proteomes" id="UP000316770">
    <property type="component" value="Chromosome"/>
</dbReference>
<keyword evidence="2" id="KW-0732">Signal</keyword>
<feature type="compositionally biased region" description="Basic residues" evidence="1">
    <location>
        <begin position="86"/>
        <end position="95"/>
    </location>
</feature>
<evidence type="ECO:0000256" key="2">
    <source>
        <dbReference type="SAM" id="SignalP"/>
    </source>
</evidence>
<feature type="region of interest" description="Disordered" evidence="1">
    <location>
        <begin position="468"/>
        <end position="491"/>
    </location>
</feature>
<feature type="domain" description="SLA1 homology" evidence="3">
    <location>
        <begin position="489"/>
        <end position="542"/>
    </location>
</feature>
<dbReference type="RefSeq" id="WP_145282310.1">
    <property type="nucleotide sequence ID" value="NZ_CP036318.1"/>
</dbReference>
<name>A0A518INK7_9BACT</name>
<feature type="region of interest" description="Disordered" evidence="1">
    <location>
        <begin position="83"/>
        <end position="111"/>
    </location>
</feature>
<dbReference type="Gene3D" id="2.30.30.700">
    <property type="entry name" value="SLA1 homology domain 1"/>
    <property type="match status" value="1"/>
</dbReference>
<sequence length="555" mass="60514" precursor="true">MLLKISIALLGCAAIAAASVPGRLLAEPLRYAPESGSRFAYRFEIVVDGDDETITYKGVTKYTVNAVKEDRVRLTYHGGLSESKKVKGRQGRGGRRFGPPSIPRPFSRPTFAGKVTTTNQITLSPQGEVLAMNGDSQLPYLLGNVSLMPFETLPEEETQAWTIDSGVSITKNEQNGRMGGRFGPLDPFGRGDNGPKDVRAAGEVTKYSITGEQDGRVQVSKSYQLTMPANDKNQTYEMTGSGSWTFDRTAALPDAIDIQYKLVVNDGNTTVTVPIHVKYDRISGEELDRMEAEAKRIAEERAMAAKQAKEEAERPLSEEELAAAIADLQSGDDEKIQAQLEALAKKSVADPSPKVAAAIEAHIEHEDKKLRSAAHNALMRWAPDYKVVQDLKKAYGGFGTVKSTDREVDALTPLYVGQIVQFQEHGSFWFPGEIVSLNADKSVVVRRRAGSSRKVTVKRRNVQLAPEQLPQPNKPASVSAAPMAAEGTSPVRTWSDATGRFKIEANLLRVENGGAVLKRTDGREVTVPVTKLSAADQTYLKAWEAALNADNPFEP</sequence>
<proteinExistence type="predicted"/>
<feature type="chain" id="PRO_5022118812" description="SLA1 homology domain-containing protein" evidence="2">
    <location>
        <begin position="19"/>
        <end position="555"/>
    </location>
</feature>
<gene>
    <name evidence="4" type="ORF">Mal33_06260</name>
</gene>
<reference evidence="4 5" key="1">
    <citation type="submission" date="2019-02" db="EMBL/GenBank/DDBJ databases">
        <title>Deep-cultivation of Planctomycetes and their phenomic and genomic characterization uncovers novel biology.</title>
        <authorList>
            <person name="Wiegand S."/>
            <person name="Jogler M."/>
            <person name="Boedeker C."/>
            <person name="Pinto D."/>
            <person name="Vollmers J."/>
            <person name="Rivas-Marin E."/>
            <person name="Kohn T."/>
            <person name="Peeters S.H."/>
            <person name="Heuer A."/>
            <person name="Rast P."/>
            <person name="Oberbeckmann S."/>
            <person name="Bunk B."/>
            <person name="Jeske O."/>
            <person name="Meyerdierks A."/>
            <person name="Storesund J.E."/>
            <person name="Kallscheuer N."/>
            <person name="Luecker S."/>
            <person name="Lage O.M."/>
            <person name="Pohl T."/>
            <person name="Merkel B.J."/>
            <person name="Hornburger P."/>
            <person name="Mueller R.-W."/>
            <person name="Bruemmer F."/>
            <person name="Labrenz M."/>
            <person name="Spormann A.M."/>
            <person name="Op den Camp H."/>
            <person name="Overmann J."/>
            <person name="Amann R."/>
            <person name="Jetten M.S.M."/>
            <person name="Mascher T."/>
            <person name="Medema M.H."/>
            <person name="Devos D.P."/>
            <person name="Kaster A.-K."/>
            <person name="Ovreas L."/>
            <person name="Rohde M."/>
            <person name="Galperin M.Y."/>
            <person name="Jogler C."/>
        </authorList>
    </citation>
    <scope>NUCLEOTIDE SEQUENCE [LARGE SCALE GENOMIC DNA]</scope>
    <source>
        <strain evidence="4 5">Mal33</strain>
    </source>
</reference>
<organism evidence="4 5">
    <name type="scientific">Rosistilla oblonga</name>
    <dbReference type="NCBI Taxonomy" id="2527990"/>
    <lineage>
        <taxon>Bacteria</taxon>
        <taxon>Pseudomonadati</taxon>
        <taxon>Planctomycetota</taxon>
        <taxon>Planctomycetia</taxon>
        <taxon>Pirellulales</taxon>
        <taxon>Pirellulaceae</taxon>
        <taxon>Rosistilla</taxon>
    </lineage>
</organism>